<feature type="transmembrane region" description="Helical" evidence="1">
    <location>
        <begin position="48"/>
        <end position="71"/>
    </location>
</feature>
<organism evidence="2 3">
    <name type="scientific">Phenylobacterium montanum</name>
    <dbReference type="NCBI Taxonomy" id="2823693"/>
    <lineage>
        <taxon>Bacteria</taxon>
        <taxon>Pseudomonadati</taxon>
        <taxon>Pseudomonadota</taxon>
        <taxon>Alphaproteobacteria</taxon>
        <taxon>Caulobacterales</taxon>
        <taxon>Caulobacteraceae</taxon>
        <taxon>Phenylobacterium</taxon>
    </lineage>
</organism>
<dbReference type="KEGG" id="caul:KCG34_00255"/>
<keyword evidence="1" id="KW-1133">Transmembrane helix</keyword>
<evidence type="ECO:0000313" key="3">
    <source>
        <dbReference type="Proteomes" id="UP000676409"/>
    </source>
</evidence>
<gene>
    <name evidence="2" type="ORF">KCG34_00255</name>
</gene>
<feature type="transmembrane region" description="Helical" evidence="1">
    <location>
        <begin position="6"/>
        <end position="27"/>
    </location>
</feature>
<protein>
    <submittedName>
        <fullName evidence="2">Uncharacterized protein</fullName>
    </submittedName>
</protein>
<name>A0A975FZI5_9CAUL</name>
<dbReference type="Proteomes" id="UP000676409">
    <property type="component" value="Chromosome"/>
</dbReference>
<dbReference type="AlphaFoldDB" id="A0A975FZI5"/>
<keyword evidence="1" id="KW-0472">Membrane</keyword>
<evidence type="ECO:0000313" key="2">
    <source>
        <dbReference type="EMBL" id="QUD88363.1"/>
    </source>
</evidence>
<proteinExistence type="predicted"/>
<keyword evidence="3" id="KW-1185">Reference proteome</keyword>
<dbReference type="EMBL" id="CP073078">
    <property type="protein sequence ID" value="QUD88363.1"/>
    <property type="molecule type" value="Genomic_DNA"/>
</dbReference>
<sequence length="74" mass="8183">MTFVYYLIVAAVPAAAVTFALVTGKILNFNSGLSSTRFIKREDQPFSYWWRVGFLTLVAGGALTFGVMHALQYS</sequence>
<keyword evidence="1" id="KW-0812">Transmembrane</keyword>
<accession>A0A975FZI5</accession>
<dbReference type="RefSeq" id="WP_211938414.1">
    <property type="nucleotide sequence ID" value="NZ_CP073078.1"/>
</dbReference>
<reference evidence="2" key="1">
    <citation type="submission" date="2021-04" db="EMBL/GenBank/DDBJ databases">
        <title>The complete genome sequence of Caulobacter sp. S6.</title>
        <authorList>
            <person name="Tang Y."/>
            <person name="Ouyang W."/>
            <person name="Liu Q."/>
            <person name="Huang B."/>
            <person name="Guo Z."/>
            <person name="Lei P."/>
        </authorList>
    </citation>
    <scope>NUCLEOTIDE SEQUENCE</scope>
    <source>
        <strain evidence="2">S6</strain>
    </source>
</reference>
<evidence type="ECO:0000256" key="1">
    <source>
        <dbReference type="SAM" id="Phobius"/>
    </source>
</evidence>